<sequence>MIDMALCSACSSISVEALTEDLENPPSWWGLFNGLSKPRGMVHLQNALQLKQPCPLCAIIRASIVQYNGDEKFPRRKGSSASSQEQWDVADFEAHLIDAPIYLRPKQDFLRRSFPEESVPSAWHLRGFTAFVPVKGDVLTGVVRLFAQPVLPL</sequence>
<evidence type="ECO:0000313" key="1">
    <source>
        <dbReference type="EMBL" id="KAF2493968.1"/>
    </source>
</evidence>
<evidence type="ECO:0000313" key="2">
    <source>
        <dbReference type="Proteomes" id="UP000799750"/>
    </source>
</evidence>
<reference evidence="1" key="1">
    <citation type="journal article" date="2020" name="Stud. Mycol.">
        <title>101 Dothideomycetes genomes: a test case for predicting lifestyles and emergence of pathogens.</title>
        <authorList>
            <person name="Haridas S."/>
            <person name="Albert R."/>
            <person name="Binder M."/>
            <person name="Bloem J."/>
            <person name="Labutti K."/>
            <person name="Salamov A."/>
            <person name="Andreopoulos B."/>
            <person name="Baker S."/>
            <person name="Barry K."/>
            <person name="Bills G."/>
            <person name="Bluhm B."/>
            <person name="Cannon C."/>
            <person name="Castanera R."/>
            <person name="Culley D."/>
            <person name="Daum C."/>
            <person name="Ezra D."/>
            <person name="Gonzalez J."/>
            <person name="Henrissat B."/>
            <person name="Kuo A."/>
            <person name="Liang C."/>
            <person name="Lipzen A."/>
            <person name="Lutzoni F."/>
            <person name="Magnuson J."/>
            <person name="Mondo S."/>
            <person name="Nolan M."/>
            <person name="Ohm R."/>
            <person name="Pangilinan J."/>
            <person name="Park H.-J."/>
            <person name="Ramirez L."/>
            <person name="Alfaro M."/>
            <person name="Sun H."/>
            <person name="Tritt A."/>
            <person name="Yoshinaga Y."/>
            <person name="Zwiers L.-H."/>
            <person name="Turgeon B."/>
            <person name="Goodwin S."/>
            <person name="Spatafora J."/>
            <person name="Crous P."/>
            <person name="Grigoriev I."/>
        </authorList>
    </citation>
    <scope>NUCLEOTIDE SEQUENCE</scope>
    <source>
        <strain evidence="1">CBS 269.34</strain>
    </source>
</reference>
<dbReference type="AlphaFoldDB" id="A0A6A6QN98"/>
<dbReference type="Proteomes" id="UP000799750">
    <property type="component" value="Unassembled WGS sequence"/>
</dbReference>
<keyword evidence="2" id="KW-1185">Reference proteome</keyword>
<protein>
    <submittedName>
        <fullName evidence="1">Uncharacterized protein</fullName>
    </submittedName>
</protein>
<organism evidence="1 2">
    <name type="scientific">Lophium mytilinum</name>
    <dbReference type="NCBI Taxonomy" id="390894"/>
    <lineage>
        <taxon>Eukaryota</taxon>
        <taxon>Fungi</taxon>
        <taxon>Dikarya</taxon>
        <taxon>Ascomycota</taxon>
        <taxon>Pezizomycotina</taxon>
        <taxon>Dothideomycetes</taxon>
        <taxon>Pleosporomycetidae</taxon>
        <taxon>Mytilinidiales</taxon>
        <taxon>Mytilinidiaceae</taxon>
        <taxon>Lophium</taxon>
    </lineage>
</organism>
<gene>
    <name evidence="1" type="ORF">BU16DRAFT_60848</name>
</gene>
<dbReference type="EMBL" id="MU004191">
    <property type="protein sequence ID" value="KAF2493968.1"/>
    <property type="molecule type" value="Genomic_DNA"/>
</dbReference>
<proteinExistence type="predicted"/>
<name>A0A6A6QN98_9PEZI</name>
<dbReference type="OrthoDB" id="3930225at2759"/>
<accession>A0A6A6QN98</accession>